<keyword evidence="4" id="KW-0804">Transcription</keyword>
<accession>A0AAW1R946</accession>
<evidence type="ECO:0000256" key="2">
    <source>
        <dbReference type="ARBA" id="ARBA00023015"/>
    </source>
</evidence>
<comment type="caution">
    <text evidence="8">The sequence shown here is derived from an EMBL/GenBank/DDBJ whole genome shotgun (WGS) entry which is preliminary data.</text>
</comment>
<dbReference type="Gene3D" id="3.40.1810.10">
    <property type="entry name" value="Transcription factor, MADS-box"/>
    <property type="match status" value="1"/>
</dbReference>
<dbReference type="SUPFAM" id="SSF55455">
    <property type="entry name" value="SRF-like"/>
    <property type="match status" value="1"/>
</dbReference>
<keyword evidence="3" id="KW-0238">DNA-binding</keyword>
<feature type="domain" description="MADS-box" evidence="7">
    <location>
        <begin position="63"/>
        <end position="115"/>
    </location>
</feature>
<evidence type="ECO:0000256" key="6">
    <source>
        <dbReference type="SAM" id="MobiDB-lite"/>
    </source>
</evidence>
<evidence type="ECO:0000259" key="7">
    <source>
        <dbReference type="PROSITE" id="PS50066"/>
    </source>
</evidence>
<dbReference type="EMBL" id="JALJOR010000001">
    <property type="protein sequence ID" value="KAK9829941.1"/>
    <property type="molecule type" value="Genomic_DNA"/>
</dbReference>
<evidence type="ECO:0000256" key="5">
    <source>
        <dbReference type="ARBA" id="ARBA00023242"/>
    </source>
</evidence>
<dbReference type="Proteomes" id="UP001489004">
    <property type="component" value="Unassembled WGS sequence"/>
</dbReference>
<proteinExistence type="predicted"/>
<evidence type="ECO:0000256" key="3">
    <source>
        <dbReference type="ARBA" id="ARBA00023125"/>
    </source>
</evidence>
<dbReference type="Pfam" id="PF00319">
    <property type="entry name" value="SRF-TF"/>
    <property type="match status" value="1"/>
</dbReference>
<reference evidence="8 9" key="1">
    <citation type="journal article" date="2024" name="Nat. Commun.">
        <title>Phylogenomics reveals the evolutionary origins of lichenization in chlorophyte algae.</title>
        <authorList>
            <person name="Puginier C."/>
            <person name="Libourel C."/>
            <person name="Otte J."/>
            <person name="Skaloud P."/>
            <person name="Haon M."/>
            <person name="Grisel S."/>
            <person name="Petersen M."/>
            <person name="Berrin J.G."/>
            <person name="Delaux P.M."/>
            <person name="Dal Grande F."/>
            <person name="Keller J."/>
        </authorList>
    </citation>
    <scope>NUCLEOTIDE SEQUENCE [LARGE SCALE GENOMIC DNA]</scope>
    <source>
        <strain evidence="8 9">SAG 2043</strain>
    </source>
</reference>
<evidence type="ECO:0000313" key="8">
    <source>
        <dbReference type="EMBL" id="KAK9829941.1"/>
    </source>
</evidence>
<comment type="subcellular location">
    <subcellularLocation>
        <location evidence="1">Nucleus</location>
    </subcellularLocation>
</comment>
<feature type="compositionally biased region" description="Basic residues" evidence="6">
    <location>
        <begin position="1"/>
        <end position="11"/>
    </location>
</feature>
<keyword evidence="9" id="KW-1185">Reference proteome</keyword>
<gene>
    <name evidence="8" type="ORF">WJX72_008769</name>
</gene>
<evidence type="ECO:0000256" key="4">
    <source>
        <dbReference type="ARBA" id="ARBA00023163"/>
    </source>
</evidence>
<keyword evidence="5" id="KW-0539">Nucleus</keyword>
<evidence type="ECO:0000256" key="1">
    <source>
        <dbReference type="ARBA" id="ARBA00004123"/>
    </source>
</evidence>
<dbReference type="GO" id="GO:0046983">
    <property type="term" value="F:protein dimerization activity"/>
    <property type="evidence" value="ECO:0007669"/>
    <property type="project" value="InterPro"/>
</dbReference>
<dbReference type="InterPro" id="IPR002100">
    <property type="entry name" value="TF_MADSbox"/>
</dbReference>
<dbReference type="InterPro" id="IPR036879">
    <property type="entry name" value="TF_MADSbox_sf"/>
</dbReference>
<sequence>MANRAHAKRARHEAADEEEEEPHSPVGGVHNHTGEGEEEDEVAGEENTHALPRLNRPRRKATERPETGGQVRQAFSKRKKGLVTKAYQLHKKTDAKVFIFMMNNKGASWAYASPGEAQTLALQLPCMLRPAVCPITSQAVMFTTAMTTIA</sequence>
<evidence type="ECO:0000313" key="9">
    <source>
        <dbReference type="Proteomes" id="UP001489004"/>
    </source>
</evidence>
<feature type="region of interest" description="Disordered" evidence="6">
    <location>
        <begin position="1"/>
        <end position="77"/>
    </location>
</feature>
<name>A0AAW1R946_9CHLO</name>
<dbReference type="AlphaFoldDB" id="A0AAW1R946"/>
<dbReference type="GO" id="GO:0005634">
    <property type="term" value="C:nucleus"/>
    <property type="evidence" value="ECO:0007669"/>
    <property type="project" value="UniProtKB-SubCell"/>
</dbReference>
<organism evidence="8 9">
    <name type="scientific">[Myrmecia] bisecta</name>
    <dbReference type="NCBI Taxonomy" id="41462"/>
    <lineage>
        <taxon>Eukaryota</taxon>
        <taxon>Viridiplantae</taxon>
        <taxon>Chlorophyta</taxon>
        <taxon>core chlorophytes</taxon>
        <taxon>Trebouxiophyceae</taxon>
        <taxon>Trebouxiales</taxon>
        <taxon>Trebouxiaceae</taxon>
        <taxon>Myrmecia</taxon>
    </lineage>
</organism>
<keyword evidence="2" id="KW-0805">Transcription regulation</keyword>
<dbReference type="GO" id="GO:0003677">
    <property type="term" value="F:DNA binding"/>
    <property type="evidence" value="ECO:0007669"/>
    <property type="project" value="UniProtKB-KW"/>
</dbReference>
<dbReference type="PROSITE" id="PS50066">
    <property type="entry name" value="MADS_BOX_2"/>
    <property type="match status" value="1"/>
</dbReference>
<protein>
    <recommendedName>
        <fullName evidence="7">MADS-box domain-containing protein</fullName>
    </recommendedName>
</protein>